<evidence type="ECO:0000313" key="2">
    <source>
        <dbReference type="Proteomes" id="UP000789405"/>
    </source>
</evidence>
<organism evidence="1 2">
    <name type="scientific">Dentiscutata erythropus</name>
    <dbReference type="NCBI Taxonomy" id="1348616"/>
    <lineage>
        <taxon>Eukaryota</taxon>
        <taxon>Fungi</taxon>
        <taxon>Fungi incertae sedis</taxon>
        <taxon>Mucoromycota</taxon>
        <taxon>Glomeromycotina</taxon>
        <taxon>Glomeromycetes</taxon>
        <taxon>Diversisporales</taxon>
        <taxon>Gigasporaceae</taxon>
        <taxon>Dentiscutata</taxon>
    </lineage>
</organism>
<proteinExistence type="predicted"/>
<keyword evidence="2" id="KW-1185">Reference proteome</keyword>
<accession>A0A9N9BNS9</accession>
<gene>
    <name evidence="1" type="ORF">DERYTH_LOCUS6204</name>
</gene>
<dbReference type="AlphaFoldDB" id="A0A9N9BNS9"/>
<evidence type="ECO:0000313" key="1">
    <source>
        <dbReference type="EMBL" id="CAG8570923.1"/>
    </source>
</evidence>
<reference evidence="1" key="1">
    <citation type="submission" date="2021-06" db="EMBL/GenBank/DDBJ databases">
        <authorList>
            <person name="Kallberg Y."/>
            <person name="Tangrot J."/>
            <person name="Rosling A."/>
        </authorList>
    </citation>
    <scope>NUCLEOTIDE SEQUENCE</scope>
    <source>
        <strain evidence="1">MA453B</strain>
    </source>
</reference>
<protein>
    <submittedName>
        <fullName evidence="1">1439_t:CDS:1</fullName>
    </submittedName>
</protein>
<sequence length="118" mass="13395">MYGISTDKSFKKTLLSNIINEKKVITEQKTRLEKLKCHAKAQAKLSEKKAKLLEEGIVEKYEGPGRPLAAMAYPDFHTSNYGYPPQHAVVSNTNTAEDMLQSNPQVVIEWREEQSDIE</sequence>
<name>A0A9N9BNS9_9GLOM</name>
<dbReference type="EMBL" id="CAJVPY010002749">
    <property type="protein sequence ID" value="CAG8570923.1"/>
    <property type="molecule type" value="Genomic_DNA"/>
</dbReference>
<dbReference type="Proteomes" id="UP000789405">
    <property type="component" value="Unassembled WGS sequence"/>
</dbReference>
<comment type="caution">
    <text evidence="1">The sequence shown here is derived from an EMBL/GenBank/DDBJ whole genome shotgun (WGS) entry which is preliminary data.</text>
</comment>